<organism evidence="2 3">
    <name type="scientific">Metamycoplasma auris</name>
    <dbReference type="NCBI Taxonomy" id="51363"/>
    <lineage>
        <taxon>Bacteria</taxon>
        <taxon>Bacillati</taxon>
        <taxon>Mycoplasmatota</taxon>
        <taxon>Mycoplasmoidales</taxon>
        <taxon>Metamycoplasmataceae</taxon>
        <taxon>Metamycoplasma</taxon>
    </lineage>
</organism>
<dbReference type="NCBIfam" id="NF045978">
    <property type="entry name" value="ComEA_MAG0490"/>
    <property type="match status" value="1"/>
</dbReference>
<keyword evidence="1" id="KW-0812">Transmembrane</keyword>
<sequence length="171" mass="19898">MRLKFNKKKFFLATGIFLVSSFILISAIFIKKEILKNNEFKKTIKQDEYVTVNITGAIKYPGNYDVKKGTTYLELLKDATLKINADLNKIDKTKKIEKNEKIFIPFLRNKKIKLKDIKDYQTLVNLGIKTHIAKKVYSYIKEKEVKDWKELLQISGIGEKTYSILVANIDI</sequence>
<reference evidence="2 3" key="1">
    <citation type="submission" date="2018-06" db="EMBL/GenBank/DDBJ databases">
        <title>Genomic Encyclopedia of Archaeal and Bacterial Type Strains, Phase II (KMG-II): from individual species to whole genera.</title>
        <authorList>
            <person name="Goeker M."/>
        </authorList>
    </citation>
    <scope>NUCLEOTIDE SEQUENCE [LARGE SCALE GENOMIC DNA]</scope>
    <source>
        <strain evidence="2 3">ATCC 51348</strain>
    </source>
</reference>
<accession>A0A2W7GCI1</accession>
<evidence type="ECO:0000256" key="1">
    <source>
        <dbReference type="SAM" id="Phobius"/>
    </source>
</evidence>
<feature type="transmembrane region" description="Helical" evidence="1">
    <location>
        <begin position="12"/>
        <end position="30"/>
    </location>
</feature>
<dbReference type="Proteomes" id="UP000249646">
    <property type="component" value="Unassembled WGS sequence"/>
</dbReference>
<keyword evidence="3" id="KW-1185">Reference proteome</keyword>
<evidence type="ECO:0000313" key="2">
    <source>
        <dbReference type="EMBL" id="PZW01398.1"/>
    </source>
</evidence>
<comment type="caution">
    <text evidence="2">The sequence shown here is derived from an EMBL/GenBank/DDBJ whole genome shotgun (WGS) entry which is preliminary data.</text>
</comment>
<dbReference type="AlphaFoldDB" id="A0A2W7GCI1"/>
<evidence type="ECO:0000313" key="3">
    <source>
        <dbReference type="Proteomes" id="UP000249646"/>
    </source>
</evidence>
<protein>
    <submittedName>
        <fullName evidence="2">Competence protein ComEA</fullName>
    </submittedName>
</protein>
<proteinExistence type="predicted"/>
<name>A0A2W7GCI1_9BACT</name>
<dbReference type="RefSeq" id="WP_111518162.1">
    <property type="nucleotide sequence ID" value="NZ_QKUB01000002.1"/>
</dbReference>
<dbReference type="OrthoDB" id="398035at2"/>
<keyword evidence="1" id="KW-0472">Membrane</keyword>
<keyword evidence="1" id="KW-1133">Transmembrane helix</keyword>
<gene>
    <name evidence="2" type="ORF">BCF89_10219</name>
</gene>
<dbReference type="EMBL" id="QKUB01000002">
    <property type="protein sequence ID" value="PZW01398.1"/>
    <property type="molecule type" value="Genomic_DNA"/>
</dbReference>